<comment type="subunit">
    <text evidence="5">Heterooligomer composed of large and small subunits.</text>
</comment>
<reference evidence="10 11" key="1">
    <citation type="submission" date="2020-06" db="EMBL/GenBank/DDBJ databases">
        <authorList>
            <person name="Kang J."/>
        </authorList>
    </citation>
    <scope>NUCLEOTIDE SEQUENCE [LARGE SCALE GENOMIC DNA]</scope>
    <source>
        <strain evidence="10 11">DCY120</strain>
    </source>
</reference>
<sequence length="446" mass="50971">MTRNLEYLTVSVLTKYLKRKFEADPYLKRVYLTGEISNFRLRPKHQYFSLKDQRAKISAIMFQSAFAKLKFRPEEGMKVLVSGYVSLYEASGQYQIYVDTMQPDGVGALYQAFEQLKTKLQEEGVFNLPKRLISKFPQRIAVITSPSGAVLRDIVTTVQRRFPIVQLVLFPTQVQGTQAADSLVQQLARVNELGNFDTIIMGRGGGSIEDLWPFNEERVARAILASQIPVISSVGHETDTTISDLVADLRAPTPTAAAELATPDLQQLLFDLQQLRTNLLQAVRVYLQHKRQQLDIYQQSYLFQHPQTLYQDYLQRVDQLTTKLETQTMQLIQTQRQHWRILQQSLQYTQPKISPLQEQVQQLQNNLQLNYDHYLGQQRQNVGNLIKNLDNLSPLKTLQRGYAVVSQAGQPLTKVAKLQLKLPLTIKLQDGVIEAQVENSKESDHG</sequence>
<dbReference type="InterPro" id="IPR003753">
    <property type="entry name" value="Exonuc_VII_L"/>
</dbReference>
<protein>
    <recommendedName>
        <fullName evidence="5">Exodeoxyribonuclease 7 large subunit</fullName>
        <ecNumber evidence="5">3.1.11.6</ecNumber>
    </recommendedName>
    <alternativeName>
        <fullName evidence="5">Exodeoxyribonuclease VII large subunit</fullName>
        <shortName evidence="5">Exonuclease VII large subunit</shortName>
    </alternativeName>
</protein>
<evidence type="ECO:0000256" key="5">
    <source>
        <dbReference type="HAMAP-Rule" id="MF_00378"/>
    </source>
</evidence>
<feature type="coiled-coil region" evidence="7">
    <location>
        <begin position="310"/>
        <end position="337"/>
    </location>
</feature>
<dbReference type="PANTHER" id="PTHR30008:SF0">
    <property type="entry name" value="EXODEOXYRIBONUCLEASE 7 LARGE SUBUNIT"/>
    <property type="match status" value="1"/>
</dbReference>
<evidence type="ECO:0000259" key="9">
    <source>
        <dbReference type="Pfam" id="PF13742"/>
    </source>
</evidence>
<dbReference type="GO" id="GO:0008855">
    <property type="term" value="F:exodeoxyribonuclease VII activity"/>
    <property type="evidence" value="ECO:0007669"/>
    <property type="project" value="UniProtKB-UniRule"/>
</dbReference>
<dbReference type="GO" id="GO:0006308">
    <property type="term" value="P:DNA catabolic process"/>
    <property type="evidence" value="ECO:0007669"/>
    <property type="project" value="UniProtKB-UniRule"/>
</dbReference>
<dbReference type="EC" id="3.1.11.6" evidence="5"/>
<keyword evidence="3 5" id="KW-0378">Hydrolase</keyword>
<dbReference type="Pfam" id="PF13742">
    <property type="entry name" value="tRNA_anti_2"/>
    <property type="match status" value="1"/>
</dbReference>
<dbReference type="NCBIfam" id="TIGR00237">
    <property type="entry name" value="xseA"/>
    <property type="match status" value="1"/>
</dbReference>
<gene>
    <name evidence="5" type="primary">xseA</name>
    <name evidence="10" type="ORF">HU830_07300</name>
</gene>
<dbReference type="EMBL" id="JABZEC010000006">
    <property type="protein sequence ID" value="NVY96955.1"/>
    <property type="molecule type" value="Genomic_DNA"/>
</dbReference>
<name>A0A850R8V2_9LACO</name>
<evidence type="ECO:0000256" key="2">
    <source>
        <dbReference type="ARBA" id="ARBA00022722"/>
    </source>
</evidence>
<accession>A0A850R8V2</accession>
<dbReference type="GO" id="GO:0005737">
    <property type="term" value="C:cytoplasm"/>
    <property type="evidence" value="ECO:0007669"/>
    <property type="project" value="UniProtKB-SubCell"/>
</dbReference>
<proteinExistence type="inferred from homology"/>
<dbReference type="InterPro" id="IPR020579">
    <property type="entry name" value="Exonuc_VII_lsu_C"/>
</dbReference>
<keyword evidence="4 5" id="KW-0269">Exonuclease</keyword>
<keyword evidence="7" id="KW-0175">Coiled coil</keyword>
<keyword evidence="2 5" id="KW-0540">Nuclease</keyword>
<comment type="similarity">
    <text evidence="5 6">Belongs to the XseA family.</text>
</comment>
<evidence type="ECO:0000313" key="10">
    <source>
        <dbReference type="EMBL" id="NVY96955.1"/>
    </source>
</evidence>
<organism evidence="10 11">
    <name type="scientific">Bombilactobacillus apium</name>
    <dbReference type="NCBI Taxonomy" id="2675299"/>
    <lineage>
        <taxon>Bacteria</taxon>
        <taxon>Bacillati</taxon>
        <taxon>Bacillota</taxon>
        <taxon>Bacilli</taxon>
        <taxon>Lactobacillales</taxon>
        <taxon>Lactobacillaceae</taxon>
        <taxon>Bombilactobacillus</taxon>
    </lineage>
</organism>
<comment type="caution">
    <text evidence="10">The sequence shown here is derived from an EMBL/GenBank/DDBJ whole genome shotgun (WGS) entry which is preliminary data.</text>
</comment>
<dbReference type="InterPro" id="IPR025824">
    <property type="entry name" value="OB-fold_nuc-bd_dom"/>
</dbReference>
<evidence type="ECO:0000256" key="1">
    <source>
        <dbReference type="ARBA" id="ARBA00022490"/>
    </source>
</evidence>
<keyword evidence="11" id="KW-1185">Reference proteome</keyword>
<evidence type="ECO:0000259" key="8">
    <source>
        <dbReference type="Pfam" id="PF02601"/>
    </source>
</evidence>
<dbReference type="AlphaFoldDB" id="A0A850R8V2"/>
<evidence type="ECO:0000313" key="11">
    <source>
        <dbReference type="Proteomes" id="UP000563523"/>
    </source>
</evidence>
<feature type="domain" description="OB-fold nucleic acid binding" evidence="9">
    <location>
        <begin position="8"/>
        <end position="102"/>
    </location>
</feature>
<evidence type="ECO:0000256" key="7">
    <source>
        <dbReference type="SAM" id="Coils"/>
    </source>
</evidence>
<dbReference type="Pfam" id="PF02601">
    <property type="entry name" value="Exonuc_VII_L"/>
    <property type="match status" value="1"/>
</dbReference>
<comment type="catalytic activity">
    <reaction evidence="5 6">
        <text>Exonucleolytic cleavage in either 5'- to 3'- or 3'- to 5'-direction to yield nucleoside 5'-phosphates.</text>
        <dbReference type="EC" id="3.1.11.6"/>
    </reaction>
</comment>
<comment type="function">
    <text evidence="5">Bidirectionally degrades single-stranded DNA into large acid-insoluble oligonucleotides, which are then degraded further into small acid-soluble oligonucleotides.</text>
</comment>
<dbReference type="PANTHER" id="PTHR30008">
    <property type="entry name" value="EXODEOXYRIBONUCLEASE 7 LARGE SUBUNIT"/>
    <property type="match status" value="1"/>
</dbReference>
<evidence type="ECO:0000256" key="3">
    <source>
        <dbReference type="ARBA" id="ARBA00022801"/>
    </source>
</evidence>
<dbReference type="HAMAP" id="MF_00378">
    <property type="entry name" value="Exonuc_7_L"/>
    <property type="match status" value="1"/>
</dbReference>
<dbReference type="Proteomes" id="UP000563523">
    <property type="component" value="Unassembled WGS sequence"/>
</dbReference>
<evidence type="ECO:0000256" key="6">
    <source>
        <dbReference type="RuleBase" id="RU004355"/>
    </source>
</evidence>
<comment type="subcellular location">
    <subcellularLocation>
        <location evidence="5 6">Cytoplasm</location>
    </subcellularLocation>
</comment>
<evidence type="ECO:0000256" key="4">
    <source>
        <dbReference type="ARBA" id="ARBA00022839"/>
    </source>
</evidence>
<dbReference type="GO" id="GO:0003676">
    <property type="term" value="F:nucleic acid binding"/>
    <property type="evidence" value="ECO:0007669"/>
    <property type="project" value="InterPro"/>
</dbReference>
<dbReference type="RefSeq" id="WP_176943109.1">
    <property type="nucleotide sequence ID" value="NZ_JABZEC010000006.1"/>
</dbReference>
<dbReference type="GO" id="GO:0009318">
    <property type="term" value="C:exodeoxyribonuclease VII complex"/>
    <property type="evidence" value="ECO:0007669"/>
    <property type="project" value="UniProtKB-UniRule"/>
</dbReference>
<dbReference type="CDD" id="cd04489">
    <property type="entry name" value="ExoVII_LU_OBF"/>
    <property type="match status" value="1"/>
</dbReference>
<feature type="domain" description="Exonuclease VII large subunit C-terminal" evidence="8">
    <location>
        <begin position="130"/>
        <end position="436"/>
    </location>
</feature>
<keyword evidence="1 5" id="KW-0963">Cytoplasm</keyword>